<dbReference type="PANTHER" id="PTHR13847:SF289">
    <property type="entry name" value="GLYCINE OXIDASE"/>
    <property type="match status" value="1"/>
</dbReference>
<evidence type="ECO:0000256" key="4">
    <source>
        <dbReference type="ARBA" id="ARBA00049872"/>
    </source>
</evidence>
<evidence type="ECO:0000256" key="2">
    <source>
        <dbReference type="ARBA" id="ARBA00022977"/>
    </source>
</evidence>
<dbReference type="EMBL" id="AE015929">
    <property type="protein sequence ID" value="AAO05699.1"/>
    <property type="molecule type" value="Genomic_DNA"/>
</dbReference>
<dbReference type="SUPFAM" id="SSF54373">
    <property type="entry name" value="FAD-linked reductases, C-terminal domain"/>
    <property type="match status" value="1"/>
</dbReference>
<dbReference type="Gene3D" id="3.50.50.60">
    <property type="entry name" value="FAD/NAD(P)-binding domain"/>
    <property type="match status" value="1"/>
</dbReference>
<dbReference type="Gene3D" id="3.30.9.10">
    <property type="entry name" value="D-Amino Acid Oxidase, subunit A, domain 2"/>
    <property type="match status" value="1"/>
</dbReference>
<evidence type="ECO:0000256" key="5">
    <source>
        <dbReference type="ARBA" id="ARBA00050018"/>
    </source>
</evidence>
<dbReference type="PATRIC" id="fig|176280.10.peg.2011"/>
<dbReference type="UniPathway" id="UPA00060"/>
<protein>
    <recommendedName>
        <fullName evidence="5">glycine oxidase</fullName>
        <ecNumber evidence="5">1.4.3.19</ecNumber>
    </recommendedName>
</protein>
<dbReference type="GO" id="GO:0009229">
    <property type="term" value="P:thiamine diphosphate biosynthetic process"/>
    <property type="evidence" value="ECO:0007669"/>
    <property type="project" value="UniProtKB-UniPathway"/>
</dbReference>
<keyword evidence="2" id="KW-0784">Thiamine biosynthesis</keyword>
<dbReference type="InterPro" id="IPR006076">
    <property type="entry name" value="FAD-dep_OxRdtase"/>
</dbReference>
<dbReference type="GO" id="GO:0050660">
    <property type="term" value="F:flavin adenine dinucleotide binding"/>
    <property type="evidence" value="ECO:0007669"/>
    <property type="project" value="InterPro"/>
</dbReference>
<name>A0A0H2VI52_STAES</name>
<keyword evidence="3" id="KW-0560">Oxidoreductase</keyword>
<dbReference type="GO" id="GO:0009228">
    <property type="term" value="P:thiamine biosynthetic process"/>
    <property type="evidence" value="ECO:0007669"/>
    <property type="project" value="UniProtKB-KW"/>
</dbReference>
<dbReference type="InterPro" id="IPR036188">
    <property type="entry name" value="FAD/NAD-bd_sf"/>
</dbReference>
<proteinExistence type="predicted"/>
<dbReference type="GO" id="GO:0005737">
    <property type="term" value="C:cytoplasm"/>
    <property type="evidence" value="ECO:0007669"/>
    <property type="project" value="TreeGrafter"/>
</dbReference>
<reference evidence="7 8" key="1">
    <citation type="journal article" date="2003" name="Mol. Microbiol.">
        <title>Genome-based analysis of virulence genes in a non-biofilm-forming Staphylococcus epidermidis strain (ATCC 12228).</title>
        <authorList>
            <person name="Zhang Y.Q."/>
            <person name="Ren S.X."/>
            <person name="Li H.L."/>
            <person name="Wang Y.X."/>
            <person name="Fu G."/>
            <person name="Yang J."/>
            <person name="Qin Z.Q."/>
            <person name="Miao Y.G."/>
            <person name="Wang W.Y."/>
            <person name="Chen R.S."/>
            <person name="Shen Y."/>
            <person name="Chen Z."/>
            <person name="Yuan Z.H."/>
            <person name="Zhao G.P."/>
            <person name="Qu D."/>
            <person name="Danchin A."/>
            <person name="Wen Y.M."/>
        </authorList>
    </citation>
    <scope>NUCLEOTIDE SEQUENCE [LARGE SCALE GENOMIC DNA]</scope>
    <source>
        <strain evidence="8">ATCC 12228 / FDA PCI 1200</strain>
    </source>
</reference>
<dbReference type="OrthoDB" id="9794226at2"/>
<evidence type="ECO:0000256" key="3">
    <source>
        <dbReference type="ARBA" id="ARBA00023002"/>
    </source>
</evidence>
<dbReference type="InterPro" id="IPR012727">
    <property type="entry name" value="Gly_oxidase_ThiO"/>
</dbReference>
<dbReference type="SUPFAM" id="SSF51905">
    <property type="entry name" value="FAD/NAD(P)-binding domain"/>
    <property type="match status" value="1"/>
</dbReference>
<dbReference type="Proteomes" id="UP000001411">
    <property type="component" value="Chromosome"/>
</dbReference>
<dbReference type="NCBIfam" id="TIGR02352">
    <property type="entry name" value="thiamin_ThiO"/>
    <property type="match status" value="1"/>
</dbReference>
<comment type="pathway">
    <text evidence="1">Cofactor biosynthesis; thiamine diphosphate biosynthesis.</text>
</comment>
<organism evidence="7 8">
    <name type="scientific">Staphylococcus epidermidis (strain ATCC 12228 / FDA PCI 1200)</name>
    <dbReference type="NCBI Taxonomy" id="176280"/>
    <lineage>
        <taxon>Bacteria</taxon>
        <taxon>Bacillati</taxon>
        <taxon>Bacillota</taxon>
        <taxon>Bacilli</taxon>
        <taxon>Bacillales</taxon>
        <taxon>Staphylococcaceae</taxon>
        <taxon>Staphylococcus</taxon>
    </lineage>
</organism>
<evidence type="ECO:0000313" key="8">
    <source>
        <dbReference type="Proteomes" id="UP000001411"/>
    </source>
</evidence>
<accession>A0A0H2VI52</accession>
<gene>
    <name evidence="7" type="ordered locus">SE_2058</name>
</gene>
<comment type="catalytic activity">
    <reaction evidence="4">
        <text>glycine + O2 + H2O = glyoxylate + H2O2 + NH4(+)</text>
        <dbReference type="Rhea" id="RHEA:11532"/>
        <dbReference type="ChEBI" id="CHEBI:15377"/>
        <dbReference type="ChEBI" id="CHEBI:15379"/>
        <dbReference type="ChEBI" id="CHEBI:16240"/>
        <dbReference type="ChEBI" id="CHEBI:28938"/>
        <dbReference type="ChEBI" id="CHEBI:36655"/>
        <dbReference type="ChEBI" id="CHEBI:57305"/>
        <dbReference type="EC" id="1.4.3.19"/>
    </reaction>
</comment>
<evidence type="ECO:0000256" key="1">
    <source>
        <dbReference type="ARBA" id="ARBA00004948"/>
    </source>
</evidence>
<evidence type="ECO:0000313" key="7">
    <source>
        <dbReference type="EMBL" id="AAO05699.1"/>
    </source>
</evidence>
<dbReference type="eggNOG" id="COG0665">
    <property type="taxonomic scope" value="Bacteria"/>
</dbReference>
<dbReference type="GO" id="GO:0043799">
    <property type="term" value="F:glycine oxidase activity"/>
    <property type="evidence" value="ECO:0007669"/>
    <property type="project" value="UniProtKB-EC"/>
</dbReference>
<dbReference type="HOGENOM" id="CLU_007884_4_5_9"/>
<dbReference type="AlphaFoldDB" id="A0A0H2VI52"/>
<dbReference type="RefSeq" id="WP_002456682.1">
    <property type="nucleotide sequence ID" value="NC_004461.1"/>
</dbReference>
<dbReference type="Pfam" id="PF01266">
    <property type="entry name" value="DAO"/>
    <property type="match status" value="1"/>
</dbReference>
<dbReference type="EC" id="1.4.3.19" evidence="5"/>
<sequence>MHDVLIIGSGVIGMSIARHLSATHLDVAVIDRDVPGKHASYKAGGMLGAQNEFTEDSDLFQLAIESRAMFPQLSKSLLDETGIDIQFKNSGLIKIANEHDDISSIKRQYQFLNSQDRSVKQLSDDDLLQLTHGEVKPSYAAIHIPHDGQINAHHYTLALLESMKLRDIKRYESTEVTSIERHNGYYSVKTDQSSTIEAHKIIVAGGAWSSQLLTQYHLQRQVIGVKGEVILLENNDLSLTETLFMTNGCYIVPKQPNRFLIGATSEFNNYSVGTTDEGMDWLLRHAYHRVPQLKDSHILKKWSGVRPYTEKEMPVMDQIDDGLYVISGHYRNGILLSPIIGRDIANWLLSGIKPSRYSSFTVTRRNNHEVYH</sequence>
<dbReference type="KEGG" id="sep:SE_2058"/>
<evidence type="ECO:0000259" key="6">
    <source>
        <dbReference type="Pfam" id="PF01266"/>
    </source>
</evidence>
<feature type="domain" description="FAD dependent oxidoreductase" evidence="6">
    <location>
        <begin position="3"/>
        <end position="347"/>
    </location>
</feature>
<dbReference type="PANTHER" id="PTHR13847">
    <property type="entry name" value="SARCOSINE DEHYDROGENASE-RELATED"/>
    <property type="match status" value="1"/>
</dbReference>